<protein>
    <submittedName>
        <fullName evidence="4">Alpha/beta hydrolase</fullName>
    </submittedName>
</protein>
<dbReference type="EMBL" id="CP062938">
    <property type="protein sequence ID" value="QOL32704.1"/>
    <property type="molecule type" value="Genomic_DNA"/>
</dbReference>
<dbReference type="EMBL" id="MWWZ01000005">
    <property type="protein sequence ID" value="OZG68575.1"/>
    <property type="molecule type" value="Genomic_DNA"/>
</dbReference>
<name>A0A261GBM9_9BIFI</name>
<dbReference type="InterPro" id="IPR029058">
    <property type="entry name" value="AB_hydrolase_fold"/>
</dbReference>
<evidence type="ECO:0000259" key="3">
    <source>
        <dbReference type="Pfam" id="PF12697"/>
    </source>
</evidence>
<dbReference type="InterPro" id="IPR000073">
    <property type="entry name" value="AB_hydrolase_1"/>
</dbReference>
<dbReference type="PANTHER" id="PTHR43433:SF5">
    <property type="entry name" value="AB HYDROLASE-1 DOMAIN-CONTAINING PROTEIN"/>
    <property type="match status" value="1"/>
</dbReference>
<keyword evidence="7" id="KW-1185">Reference proteome</keyword>
<accession>A0A261GBM9</accession>
<dbReference type="GO" id="GO:0016787">
    <property type="term" value="F:hydrolase activity"/>
    <property type="evidence" value="ECO:0007669"/>
    <property type="project" value="UniProtKB-KW"/>
</dbReference>
<dbReference type="Pfam" id="PF12697">
    <property type="entry name" value="Abhydrolase_6"/>
    <property type="match status" value="1"/>
</dbReference>
<dbReference type="AlphaFoldDB" id="A0A261GBM9"/>
<sequence length="280" mass="29902">MRIANHIYRGGEGLPLILINAYPVDHRMWDECAAEIARIADAEGIPAFPIWAPDMPGSGESGVPTAEESGPQEPNGSYPQALNRAGEAYVRLMREGGYEQAIWAGLSMGGYMATNLYRIHPEAVAGLALCDTMAASDGVGGEGRLATADACERSDSLEPVMHFAQPQPGDSSVKRSPAFVEKMTAWIQSQTPAGAAWRQRMTYGRADLTDVPASIDVPVAVVSGTLDPTSNPSVMRPLAERIGGNAVFTQIEDCGHFSAVEHPDTVARALVDLVKRVQGR</sequence>
<dbReference type="InterPro" id="IPR000639">
    <property type="entry name" value="Epox_hydrolase-like"/>
</dbReference>
<keyword evidence="1" id="KW-0560">Oxidoreductase</keyword>
<organism evidence="4 6">
    <name type="scientific">Bifidobacterium eulemuris</name>
    <dbReference type="NCBI Taxonomy" id="1765219"/>
    <lineage>
        <taxon>Bacteria</taxon>
        <taxon>Bacillati</taxon>
        <taxon>Actinomycetota</taxon>
        <taxon>Actinomycetes</taxon>
        <taxon>Bifidobacteriales</taxon>
        <taxon>Bifidobacteriaceae</taxon>
        <taxon>Bifidobacterium</taxon>
    </lineage>
</organism>
<evidence type="ECO:0000313" key="6">
    <source>
        <dbReference type="Proteomes" id="UP000216057"/>
    </source>
</evidence>
<dbReference type="Proteomes" id="UP000216057">
    <property type="component" value="Unassembled WGS sequence"/>
</dbReference>
<gene>
    <name evidence="5" type="ORF">BE0216_09835</name>
    <name evidence="4" type="ORF">BEUL_0885</name>
</gene>
<evidence type="ECO:0000256" key="2">
    <source>
        <dbReference type="SAM" id="MobiDB-lite"/>
    </source>
</evidence>
<dbReference type="PANTHER" id="PTHR43433">
    <property type="entry name" value="HYDROLASE, ALPHA/BETA FOLD FAMILY PROTEIN"/>
    <property type="match status" value="1"/>
</dbReference>
<keyword evidence="4" id="KW-0378">Hydrolase</keyword>
<dbReference type="GO" id="GO:0004601">
    <property type="term" value="F:peroxidase activity"/>
    <property type="evidence" value="ECO:0007669"/>
    <property type="project" value="UniProtKB-KW"/>
</dbReference>
<evidence type="ECO:0000313" key="7">
    <source>
        <dbReference type="Proteomes" id="UP000593943"/>
    </source>
</evidence>
<feature type="region of interest" description="Disordered" evidence="2">
    <location>
        <begin position="56"/>
        <end position="80"/>
    </location>
</feature>
<dbReference type="InterPro" id="IPR050471">
    <property type="entry name" value="AB_hydrolase"/>
</dbReference>
<dbReference type="KEGG" id="beu:BE0216_09835"/>
<evidence type="ECO:0000313" key="4">
    <source>
        <dbReference type="EMBL" id="OZG68575.1"/>
    </source>
</evidence>
<evidence type="ECO:0000313" key="5">
    <source>
        <dbReference type="EMBL" id="QOL32704.1"/>
    </source>
</evidence>
<feature type="domain" description="AB hydrolase-1" evidence="3">
    <location>
        <begin position="16"/>
        <end position="269"/>
    </location>
</feature>
<dbReference type="PRINTS" id="PR00412">
    <property type="entry name" value="EPOXHYDRLASE"/>
</dbReference>
<proteinExistence type="predicted"/>
<reference evidence="4 6" key="1">
    <citation type="journal article" date="2017" name="BMC Genomics">
        <title>Comparative genomic and phylogenomic analyses of the Bifidobacteriaceae family.</title>
        <authorList>
            <person name="Lugli G.A."/>
            <person name="Milani C."/>
            <person name="Turroni F."/>
            <person name="Duranti S."/>
            <person name="Mancabelli L."/>
            <person name="Mangifesta M."/>
            <person name="Ferrario C."/>
            <person name="Modesto M."/>
            <person name="Mattarelli P."/>
            <person name="Jiri K."/>
            <person name="van Sinderen D."/>
            <person name="Ventura M."/>
        </authorList>
    </citation>
    <scope>NUCLEOTIDE SEQUENCE [LARGE SCALE GENOMIC DNA]</scope>
    <source>
        <strain evidence="4 6">DSM 100216</strain>
    </source>
</reference>
<dbReference type="Gene3D" id="3.40.50.1820">
    <property type="entry name" value="alpha/beta hydrolase"/>
    <property type="match status" value="1"/>
</dbReference>
<dbReference type="Proteomes" id="UP000593943">
    <property type="component" value="Chromosome"/>
</dbReference>
<dbReference type="SUPFAM" id="SSF53474">
    <property type="entry name" value="alpha/beta-Hydrolases"/>
    <property type="match status" value="1"/>
</dbReference>
<dbReference type="OrthoDB" id="495620at2"/>
<dbReference type="RefSeq" id="WP_094636513.1">
    <property type="nucleotide sequence ID" value="NZ_CP062938.1"/>
</dbReference>
<keyword evidence="1" id="KW-0575">Peroxidase</keyword>
<reference evidence="5 7" key="2">
    <citation type="submission" date="2020-10" db="EMBL/GenBank/DDBJ databases">
        <title>Genome sequencing of Bifidobacterium eulemuris_DSMZ_100216.</title>
        <authorList>
            <person name="Kim J."/>
        </authorList>
    </citation>
    <scope>NUCLEOTIDE SEQUENCE [LARGE SCALE GENOMIC DNA]</scope>
    <source>
        <strain evidence="5 7">DSM 100216</strain>
    </source>
</reference>
<evidence type="ECO:0000256" key="1">
    <source>
        <dbReference type="ARBA" id="ARBA00022559"/>
    </source>
</evidence>